<sequence length="405" mass="45966">MRLMTTRMESRKLFVSFKMSEVCNLECPYCYFFFNGDESHKSNPASMSVATAERAGKFLAEGARALEIPTVSVALHGGEPLMVGKKRFREIAETLIRTITPHATLQMGVQTNGVLLDEEWIKLFSELNISVGISIDGPKHVNDSVRIDKKKRGSYDRIVKAIALLQKSHKEGLIGEPGALAVILPGTSAKEIYNHIVHDLGLWKFDFMLPKDSWENYSPDMTDFIEGFSLELLECWLEDDNPQINIRTMKNFFAPFLTDFGVDMRINYIVDLIETITIRSNGDVSPDDSLPSISEEYRHTGCNVATSTLKEFYSNPLWTDLRRTVSTPPEACAKCEWVGYCGGGELITRYSKSKKFNNPTIYCSRNKALYSRIRQYLSTYIDLKEVDERTRRSNELALNELVLDS</sequence>
<dbReference type="PROSITE" id="PS51918">
    <property type="entry name" value="RADICAL_SAM"/>
    <property type="match status" value="1"/>
</dbReference>
<evidence type="ECO:0000256" key="4">
    <source>
        <dbReference type="ARBA" id="ARBA00023004"/>
    </source>
</evidence>
<dbReference type="SFLD" id="SFLDG01384">
    <property type="entry name" value="thioether_bond_formation_requi"/>
    <property type="match status" value="1"/>
</dbReference>
<keyword evidence="3" id="KW-0479">Metal-binding</keyword>
<evidence type="ECO:0000256" key="1">
    <source>
        <dbReference type="ARBA" id="ARBA00001966"/>
    </source>
</evidence>
<evidence type="ECO:0000256" key="2">
    <source>
        <dbReference type="ARBA" id="ARBA00022691"/>
    </source>
</evidence>
<dbReference type="SFLD" id="SFLDS00029">
    <property type="entry name" value="Radical_SAM"/>
    <property type="match status" value="2"/>
</dbReference>
<dbReference type="CDD" id="cd01335">
    <property type="entry name" value="Radical_SAM"/>
    <property type="match status" value="1"/>
</dbReference>
<gene>
    <name evidence="7" type="ORF">IGX34_20840</name>
</gene>
<protein>
    <submittedName>
        <fullName evidence="7">Radical SAM protein</fullName>
    </submittedName>
</protein>
<keyword evidence="4" id="KW-0408">Iron</keyword>
<dbReference type="SFLD" id="SFLDG01067">
    <property type="entry name" value="SPASM/twitch_domain_containing"/>
    <property type="match status" value="2"/>
</dbReference>
<dbReference type="Gene3D" id="3.20.20.70">
    <property type="entry name" value="Aldolase class I"/>
    <property type="match status" value="1"/>
</dbReference>
<reference evidence="7 8" key="1">
    <citation type="submission" date="2020-09" db="EMBL/GenBank/DDBJ databases">
        <title>Dyella sp. 7MK23 isolated from forest soil.</title>
        <authorList>
            <person name="Fu J."/>
        </authorList>
    </citation>
    <scope>NUCLEOTIDE SEQUENCE [LARGE SCALE GENOMIC DNA]</scope>
    <source>
        <strain evidence="7 8">7MK23</strain>
    </source>
</reference>
<comment type="cofactor">
    <cofactor evidence="1">
        <name>[4Fe-4S] cluster</name>
        <dbReference type="ChEBI" id="CHEBI:49883"/>
    </cofactor>
</comment>
<keyword evidence="2" id="KW-0949">S-adenosyl-L-methionine</keyword>
<accession>A0ABR9GFN2</accession>
<evidence type="ECO:0000256" key="3">
    <source>
        <dbReference type="ARBA" id="ARBA00022723"/>
    </source>
</evidence>
<dbReference type="RefSeq" id="WP_192557683.1">
    <property type="nucleotide sequence ID" value="NZ_JACZZA010000017.1"/>
</dbReference>
<keyword evidence="5" id="KW-0411">Iron-sulfur</keyword>
<dbReference type="SFLD" id="SFLDG01072">
    <property type="entry name" value="dehydrogenase_like"/>
    <property type="match status" value="1"/>
</dbReference>
<dbReference type="InterPro" id="IPR023867">
    <property type="entry name" value="Sulphatase_maturase_rSAM"/>
</dbReference>
<dbReference type="Proteomes" id="UP000651010">
    <property type="component" value="Unassembled WGS sequence"/>
</dbReference>
<dbReference type="Pfam" id="PF04055">
    <property type="entry name" value="Radical_SAM"/>
    <property type="match status" value="1"/>
</dbReference>
<keyword evidence="8" id="KW-1185">Reference proteome</keyword>
<comment type="caution">
    <text evidence="7">The sequence shown here is derived from an EMBL/GenBank/DDBJ whole genome shotgun (WGS) entry which is preliminary data.</text>
</comment>
<dbReference type="PANTHER" id="PTHR43273:SF8">
    <property type="entry name" value="RADICAL SAM DOMAIN PROTEIN"/>
    <property type="match status" value="1"/>
</dbReference>
<dbReference type="InterPro" id="IPR058240">
    <property type="entry name" value="rSAM_sf"/>
</dbReference>
<dbReference type="SFLD" id="SFLDG01386">
    <property type="entry name" value="main_SPASM_domain-containing"/>
    <property type="match status" value="2"/>
</dbReference>
<proteinExistence type="predicted"/>
<dbReference type="PANTHER" id="PTHR43273">
    <property type="entry name" value="ANAEROBIC SULFATASE-MATURATING ENZYME HOMOLOG ASLB-RELATED"/>
    <property type="match status" value="1"/>
</dbReference>
<evidence type="ECO:0000256" key="5">
    <source>
        <dbReference type="ARBA" id="ARBA00023014"/>
    </source>
</evidence>
<evidence type="ECO:0000313" key="7">
    <source>
        <dbReference type="EMBL" id="MBE1162838.1"/>
    </source>
</evidence>
<organism evidence="7 8">
    <name type="scientific">Dyella acidiphila</name>
    <dbReference type="NCBI Taxonomy" id="2775866"/>
    <lineage>
        <taxon>Bacteria</taxon>
        <taxon>Pseudomonadati</taxon>
        <taxon>Pseudomonadota</taxon>
        <taxon>Gammaproteobacteria</taxon>
        <taxon>Lysobacterales</taxon>
        <taxon>Rhodanobacteraceae</taxon>
        <taxon>Dyella</taxon>
    </lineage>
</organism>
<evidence type="ECO:0000259" key="6">
    <source>
        <dbReference type="PROSITE" id="PS51918"/>
    </source>
</evidence>
<dbReference type="InterPro" id="IPR007197">
    <property type="entry name" value="rSAM"/>
</dbReference>
<dbReference type="SUPFAM" id="SSF102114">
    <property type="entry name" value="Radical SAM enzymes"/>
    <property type="match status" value="1"/>
</dbReference>
<dbReference type="EMBL" id="JACZZA010000017">
    <property type="protein sequence ID" value="MBE1162838.1"/>
    <property type="molecule type" value="Genomic_DNA"/>
</dbReference>
<dbReference type="InterPro" id="IPR013785">
    <property type="entry name" value="Aldolase_TIM"/>
</dbReference>
<feature type="domain" description="Radical SAM core" evidence="6">
    <location>
        <begin position="9"/>
        <end position="243"/>
    </location>
</feature>
<evidence type="ECO:0000313" key="8">
    <source>
        <dbReference type="Proteomes" id="UP000651010"/>
    </source>
</evidence>
<name>A0ABR9GFN2_9GAMM</name>